<evidence type="ECO:0000256" key="8">
    <source>
        <dbReference type="ARBA" id="ARBA00023136"/>
    </source>
</evidence>
<dbReference type="GO" id="GO:0022857">
    <property type="term" value="F:transmembrane transporter activity"/>
    <property type="evidence" value="ECO:0007669"/>
    <property type="project" value="InterPro"/>
</dbReference>
<dbReference type="Pfam" id="PF07690">
    <property type="entry name" value="MFS_1"/>
    <property type="match status" value="1"/>
</dbReference>
<evidence type="ECO:0000256" key="2">
    <source>
        <dbReference type="ARBA" id="ARBA00006523"/>
    </source>
</evidence>
<keyword evidence="3" id="KW-0813">Transport</keyword>
<feature type="transmembrane region" description="Helical" evidence="9">
    <location>
        <begin position="233"/>
        <end position="262"/>
    </location>
</feature>
<dbReference type="PANTHER" id="PTHR23535:SF2">
    <property type="entry name" value="SUGAR EFFLUX TRANSPORTER A-RELATED"/>
    <property type="match status" value="1"/>
</dbReference>
<dbReference type="Gene3D" id="1.20.1250.20">
    <property type="entry name" value="MFS general substrate transporter like domains"/>
    <property type="match status" value="2"/>
</dbReference>
<dbReference type="GO" id="GO:0005886">
    <property type="term" value="C:plasma membrane"/>
    <property type="evidence" value="ECO:0007669"/>
    <property type="project" value="UniProtKB-SubCell"/>
</dbReference>
<name>A0A1I0AG00_9GAMM</name>
<evidence type="ECO:0000256" key="6">
    <source>
        <dbReference type="ARBA" id="ARBA00022692"/>
    </source>
</evidence>
<keyword evidence="7 9" id="KW-1133">Transmembrane helix</keyword>
<dbReference type="EMBL" id="FOHV01000005">
    <property type="protein sequence ID" value="SES93174.1"/>
    <property type="molecule type" value="Genomic_DNA"/>
</dbReference>
<keyword evidence="8 9" id="KW-0472">Membrane</keyword>
<dbReference type="RefSeq" id="WP_093318200.1">
    <property type="nucleotide sequence ID" value="NZ_FOHV01000005.1"/>
</dbReference>
<evidence type="ECO:0000256" key="3">
    <source>
        <dbReference type="ARBA" id="ARBA00022448"/>
    </source>
</evidence>
<feature type="transmembrane region" description="Helical" evidence="9">
    <location>
        <begin position="274"/>
        <end position="294"/>
    </location>
</feature>
<keyword evidence="12" id="KW-1185">Reference proteome</keyword>
<evidence type="ECO:0000256" key="7">
    <source>
        <dbReference type="ARBA" id="ARBA00022989"/>
    </source>
</evidence>
<evidence type="ECO:0000256" key="4">
    <source>
        <dbReference type="ARBA" id="ARBA00022475"/>
    </source>
</evidence>
<feature type="transmembrane region" description="Helical" evidence="9">
    <location>
        <begin position="192"/>
        <end position="212"/>
    </location>
</feature>
<dbReference type="AlphaFoldDB" id="A0A1I0AG00"/>
<keyword evidence="4" id="KW-1003">Cell membrane</keyword>
<feature type="transmembrane region" description="Helical" evidence="9">
    <location>
        <begin position="301"/>
        <end position="321"/>
    </location>
</feature>
<dbReference type="STRING" id="1123402.SAMN02583745_00942"/>
<accession>A0A1I0AG00</accession>
<dbReference type="SUPFAM" id="SSF103473">
    <property type="entry name" value="MFS general substrate transporter"/>
    <property type="match status" value="1"/>
</dbReference>
<comment type="similarity">
    <text evidence="2">Belongs to the major facilitator superfamily. Set transporter family.</text>
</comment>
<gene>
    <name evidence="11" type="ORF">SAMN02583745_00942</name>
</gene>
<dbReference type="CDD" id="cd17471">
    <property type="entry name" value="MFS_Set"/>
    <property type="match status" value="1"/>
</dbReference>
<proteinExistence type="inferred from homology"/>
<sequence length="419" mass="45724">MEQDEIQKSKSTFHSSETSTISTFLLATFLIGVTGALQFPVMSVFLKDHVSLPKVNPFFIGEAESVSEFWIGAFFFLNAFFGIIIAQFIGTVSDKAGDRKRIIILGCIFAFLQCILFAFSREYWTLLILGIVLASIGGTVHAQLFAMAREFTVKRGKSSDLFTSTMRAGISLAWVLGPPVAFFMIYNYSFTSLYLVSAIGILIPLVLIYLYLPNSPVVHVKKKPEASEKVDMNLTILLLMTACTLLSSANGMYLITIPLYVIETLALSENLPGIMMGFVAGVEIPFIILVGLISNKMSKRTILIGCAVCAVIFYALIILATEPWHLIASQLFNAIFIGLLASIGIIYFQELMPNQAGSATTLFMNAGRLGSLLSGAAFAVIVQFWGYMGIFYAAGVFSLIALVCLCLIKHGSSNVKQTA</sequence>
<feature type="transmembrane region" description="Helical" evidence="9">
    <location>
        <begin position="21"/>
        <end position="46"/>
    </location>
</feature>
<evidence type="ECO:0000313" key="11">
    <source>
        <dbReference type="EMBL" id="SES93174.1"/>
    </source>
</evidence>
<feature type="transmembrane region" description="Helical" evidence="9">
    <location>
        <begin position="327"/>
        <end position="348"/>
    </location>
</feature>
<feature type="transmembrane region" description="Helical" evidence="9">
    <location>
        <begin position="102"/>
        <end position="120"/>
    </location>
</feature>
<evidence type="ECO:0000259" key="10">
    <source>
        <dbReference type="PROSITE" id="PS50850"/>
    </source>
</evidence>
<dbReference type="InterPro" id="IPR036259">
    <property type="entry name" value="MFS_trans_sf"/>
</dbReference>
<feature type="transmembrane region" description="Helical" evidence="9">
    <location>
        <begin position="168"/>
        <end position="186"/>
    </location>
</feature>
<dbReference type="Proteomes" id="UP000242642">
    <property type="component" value="Unassembled WGS sequence"/>
</dbReference>
<dbReference type="InterPro" id="IPR020846">
    <property type="entry name" value="MFS_dom"/>
</dbReference>
<comment type="subcellular location">
    <subcellularLocation>
        <location evidence="1">Cell membrane</location>
        <topology evidence="1">Multi-pass membrane protein</topology>
    </subcellularLocation>
</comment>
<feature type="transmembrane region" description="Helical" evidence="9">
    <location>
        <begin position="126"/>
        <end position="147"/>
    </location>
</feature>
<feature type="transmembrane region" description="Helical" evidence="9">
    <location>
        <begin position="69"/>
        <end position="90"/>
    </location>
</feature>
<organism evidence="11 12">
    <name type="scientific">Thorsellia anophelis DSM 18579</name>
    <dbReference type="NCBI Taxonomy" id="1123402"/>
    <lineage>
        <taxon>Bacteria</taxon>
        <taxon>Pseudomonadati</taxon>
        <taxon>Pseudomonadota</taxon>
        <taxon>Gammaproteobacteria</taxon>
        <taxon>Enterobacterales</taxon>
        <taxon>Thorselliaceae</taxon>
        <taxon>Thorsellia</taxon>
    </lineage>
</organism>
<evidence type="ECO:0000313" key="12">
    <source>
        <dbReference type="Proteomes" id="UP000242642"/>
    </source>
</evidence>
<evidence type="ECO:0000256" key="9">
    <source>
        <dbReference type="SAM" id="Phobius"/>
    </source>
</evidence>
<dbReference type="PANTHER" id="PTHR23535">
    <property type="entry name" value="SUGAR EFFLUX TRANSPORTER A-RELATED"/>
    <property type="match status" value="1"/>
</dbReference>
<feature type="domain" description="Major facilitator superfamily (MFS) profile" evidence="10">
    <location>
        <begin position="24"/>
        <end position="413"/>
    </location>
</feature>
<dbReference type="OrthoDB" id="7337792at2"/>
<dbReference type="PROSITE" id="PS50850">
    <property type="entry name" value="MFS"/>
    <property type="match status" value="1"/>
</dbReference>
<protein>
    <submittedName>
        <fullName evidence="11">MFS transporter, SET family, sugar efflux transporter</fullName>
    </submittedName>
</protein>
<feature type="transmembrane region" description="Helical" evidence="9">
    <location>
        <begin position="391"/>
        <end position="408"/>
    </location>
</feature>
<feature type="transmembrane region" description="Helical" evidence="9">
    <location>
        <begin position="369"/>
        <end position="385"/>
    </location>
</feature>
<evidence type="ECO:0000256" key="1">
    <source>
        <dbReference type="ARBA" id="ARBA00004651"/>
    </source>
</evidence>
<evidence type="ECO:0000256" key="5">
    <source>
        <dbReference type="ARBA" id="ARBA00022597"/>
    </source>
</evidence>
<keyword evidence="6 9" id="KW-0812">Transmembrane</keyword>
<dbReference type="InterPro" id="IPR011701">
    <property type="entry name" value="MFS"/>
</dbReference>
<reference evidence="12" key="1">
    <citation type="submission" date="2016-10" db="EMBL/GenBank/DDBJ databases">
        <authorList>
            <person name="Varghese N."/>
            <person name="Submissions S."/>
        </authorList>
    </citation>
    <scope>NUCLEOTIDE SEQUENCE [LARGE SCALE GENOMIC DNA]</scope>
    <source>
        <strain evidence="12">DSM 18579</strain>
    </source>
</reference>
<keyword evidence="5" id="KW-0762">Sugar transport</keyword>